<comment type="caution">
    <text evidence="2">The sequence shown here is derived from an EMBL/GenBank/DDBJ whole genome shotgun (WGS) entry which is preliminary data.</text>
</comment>
<dbReference type="Pfam" id="PF11833">
    <property type="entry name" value="CPP1-like"/>
    <property type="match status" value="1"/>
</dbReference>
<dbReference type="InterPro" id="IPR021788">
    <property type="entry name" value="CPP1-like"/>
</dbReference>
<feature type="transmembrane region" description="Helical" evidence="1">
    <location>
        <begin position="112"/>
        <end position="133"/>
    </location>
</feature>
<organism evidence="2 3">
    <name type="scientific">Ostreobium quekettii</name>
    <dbReference type="NCBI Taxonomy" id="121088"/>
    <lineage>
        <taxon>Eukaryota</taxon>
        <taxon>Viridiplantae</taxon>
        <taxon>Chlorophyta</taxon>
        <taxon>core chlorophytes</taxon>
        <taxon>Ulvophyceae</taxon>
        <taxon>TCBD clade</taxon>
        <taxon>Bryopsidales</taxon>
        <taxon>Ostreobineae</taxon>
        <taxon>Ostreobiaceae</taxon>
        <taxon>Ostreobium</taxon>
    </lineage>
</organism>
<dbReference type="PANTHER" id="PTHR33372:SF2">
    <property type="entry name" value="PROTEIN CHAPERONE-LIKE PROTEIN OF POR1, CHLOROPLASTIC"/>
    <property type="match status" value="1"/>
</dbReference>
<reference evidence="2" key="1">
    <citation type="submission" date="2020-12" db="EMBL/GenBank/DDBJ databases">
        <authorList>
            <person name="Iha C."/>
        </authorList>
    </citation>
    <scope>NUCLEOTIDE SEQUENCE</scope>
</reference>
<accession>A0A8S1IPA5</accession>
<feature type="transmembrane region" description="Helical" evidence="1">
    <location>
        <begin position="83"/>
        <end position="100"/>
    </location>
</feature>
<dbReference type="Proteomes" id="UP000708148">
    <property type="component" value="Unassembled WGS sequence"/>
</dbReference>
<dbReference type="AlphaFoldDB" id="A0A8S1IPA5"/>
<keyword evidence="3" id="KW-1185">Reference proteome</keyword>
<feature type="transmembrane region" description="Helical" evidence="1">
    <location>
        <begin position="54"/>
        <end position="71"/>
    </location>
</feature>
<protein>
    <submittedName>
        <fullName evidence="2">Uncharacterized protein</fullName>
    </submittedName>
</protein>
<proteinExistence type="predicted"/>
<dbReference type="PANTHER" id="PTHR33372">
    <property type="match status" value="1"/>
</dbReference>
<keyword evidence="1" id="KW-0812">Transmembrane</keyword>
<sequence>MASMRRRVEGSAAVPASVRFADVPRLNPNRKAQEFFSQLPTNGISVKAPTQRGLMNNALVFLPLITWAFLQGVTLPHEFPDDSVPGFPIAVGVFWTLYSFREHRRMSMGSALGYTFASFLAGALAGDFVESMVRVDLHPLGAMHSPATVVGEFTLMSLWATATLMA</sequence>
<keyword evidence="1" id="KW-0472">Membrane</keyword>
<evidence type="ECO:0000256" key="1">
    <source>
        <dbReference type="SAM" id="Phobius"/>
    </source>
</evidence>
<name>A0A8S1IPA5_9CHLO</name>
<keyword evidence="1" id="KW-1133">Transmembrane helix</keyword>
<dbReference type="EMBL" id="CAJHUC010000437">
    <property type="protein sequence ID" value="CAD7696140.1"/>
    <property type="molecule type" value="Genomic_DNA"/>
</dbReference>
<gene>
    <name evidence="2" type="ORF">OSTQU699_LOCUS1501</name>
</gene>
<evidence type="ECO:0000313" key="3">
    <source>
        <dbReference type="Proteomes" id="UP000708148"/>
    </source>
</evidence>
<dbReference type="OrthoDB" id="513574at2759"/>
<evidence type="ECO:0000313" key="2">
    <source>
        <dbReference type="EMBL" id="CAD7696140.1"/>
    </source>
</evidence>
<dbReference type="GO" id="GO:0031969">
    <property type="term" value="C:chloroplast membrane"/>
    <property type="evidence" value="ECO:0007669"/>
    <property type="project" value="TreeGrafter"/>
</dbReference>